<evidence type="ECO:0000256" key="4">
    <source>
        <dbReference type="ARBA" id="ARBA00022989"/>
    </source>
</evidence>
<dbReference type="Pfam" id="PF07690">
    <property type="entry name" value="MFS_1"/>
    <property type="match status" value="1"/>
</dbReference>
<dbReference type="Proteomes" id="UP000824596">
    <property type="component" value="Unassembled WGS sequence"/>
</dbReference>
<dbReference type="SUPFAM" id="SSF103473">
    <property type="entry name" value="MFS general substrate transporter"/>
    <property type="match status" value="1"/>
</dbReference>
<feature type="transmembrane region" description="Helical" evidence="7">
    <location>
        <begin position="293"/>
        <end position="312"/>
    </location>
</feature>
<feature type="transmembrane region" description="Helical" evidence="7">
    <location>
        <begin position="364"/>
        <end position="388"/>
    </location>
</feature>
<feature type="transmembrane region" description="Helical" evidence="7">
    <location>
        <begin position="394"/>
        <end position="416"/>
    </location>
</feature>
<evidence type="ECO:0000256" key="3">
    <source>
        <dbReference type="ARBA" id="ARBA00022692"/>
    </source>
</evidence>
<name>A0A9P8SLI0_9HYPO</name>
<dbReference type="RefSeq" id="XP_044725016.1">
    <property type="nucleotide sequence ID" value="XM_044858616.1"/>
</dbReference>
<keyword evidence="5 7" id="KW-0472">Membrane</keyword>
<dbReference type="GO" id="GO:0016020">
    <property type="term" value="C:membrane"/>
    <property type="evidence" value="ECO:0007669"/>
    <property type="project" value="UniProtKB-SubCell"/>
</dbReference>
<dbReference type="InterPro" id="IPR011701">
    <property type="entry name" value="MFS"/>
</dbReference>
<accession>A0A9P8SLI0</accession>
<dbReference type="InterPro" id="IPR036259">
    <property type="entry name" value="MFS_trans_sf"/>
</dbReference>
<keyword evidence="10" id="KW-1185">Reference proteome</keyword>
<evidence type="ECO:0000256" key="7">
    <source>
        <dbReference type="SAM" id="Phobius"/>
    </source>
</evidence>
<feature type="transmembrane region" description="Helical" evidence="7">
    <location>
        <begin position="229"/>
        <end position="246"/>
    </location>
</feature>
<organism evidence="9 10">
    <name type="scientific">Hirsutella rhossiliensis</name>
    <dbReference type="NCBI Taxonomy" id="111463"/>
    <lineage>
        <taxon>Eukaryota</taxon>
        <taxon>Fungi</taxon>
        <taxon>Dikarya</taxon>
        <taxon>Ascomycota</taxon>
        <taxon>Pezizomycotina</taxon>
        <taxon>Sordariomycetes</taxon>
        <taxon>Hypocreomycetidae</taxon>
        <taxon>Hypocreales</taxon>
        <taxon>Ophiocordycipitaceae</taxon>
        <taxon>Hirsutella</taxon>
    </lineage>
</organism>
<dbReference type="GeneID" id="68349274"/>
<dbReference type="EMBL" id="JAIZPD010000001">
    <property type="protein sequence ID" value="KAH0967503.1"/>
    <property type="molecule type" value="Genomic_DNA"/>
</dbReference>
<evidence type="ECO:0000256" key="1">
    <source>
        <dbReference type="ARBA" id="ARBA00004141"/>
    </source>
</evidence>
<feature type="transmembrane region" description="Helical" evidence="7">
    <location>
        <begin position="126"/>
        <end position="148"/>
    </location>
</feature>
<dbReference type="PROSITE" id="PS50850">
    <property type="entry name" value="MFS"/>
    <property type="match status" value="1"/>
</dbReference>
<comment type="subcellular location">
    <subcellularLocation>
        <location evidence="1">Membrane</location>
        <topology evidence="1">Multi-pass membrane protein</topology>
    </subcellularLocation>
</comment>
<feature type="transmembrane region" description="Helical" evidence="7">
    <location>
        <begin position="154"/>
        <end position="174"/>
    </location>
</feature>
<proteinExistence type="predicted"/>
<dbReference type="AlphaFoldDB" id="A0A9P8SLI0"/>
<keyword evidence="4 7" id="KW-1133">Transmembrane helix</keyword>
<evidence type="ECO:0000313" key="9">
    <source>
        <dbReference type="EMBL" id="KAH0967503.1"/>
    </source>
</evidence>
<dbReference type="CDD" id="cd17325">
    <property type="entry name" value="MFS_MdtG_SLC18_like"/>
    <property type="match status" value="1"/>
</dbReference>
<protein>
    <submittedName>
        <fullName evidence="9">Major facilitator superfamily domain-containing protein</fullName>
    </submittedName>
</protein>
<dbReference type="GO" id="GO:0022857">
    <property type="term" value="F:transmembrane transporter activity"/>
    <property type="evidence" value="ECO:0007669"/>
    <property type="project" value="InterPro"/>
</dbReference>
<feature type="transmembrane region" description="Helical" evidence="7">
    <location>
        <begin position="35"/>
        <end position="57"/>
    </location>
</feature>
<dbReference type="InterPro" id="IPR050930">
    <property type="entry name" value="MFS_Vesicular_Transporter"/>
</dbReference>
<evidence type="ECO:0000259" key="8">
    <source>
        <dbReference type="PROSITE" id="PS50850"/>
    </source>
</evidence>
<feature type="domain" description="Major facilitator superfamily (MFS) profile" evidence="8">
    <location>
        <begin position="1"/>
        <end position="420"/>
    </location>
</feature>
<feature type="transmembrane region" description="Helical" evidence="7">
    <location>
        <begin position="318"/>
        <end position="343"/>
    </location>
</feature>
<dbReference type="PANTHER" id="PTHR23506">
    <property type="entry name" value="GH10249P"/>
    <property type="match status" value="1"/>
</dbReference>
<dbReference type="OrthoDB" id="5086884at2759"/>
<keyword evidence="3 7" id="KW-0812">Transmembrane</keyword>
<evidence type="ECO:0000313" key="10">
    <source>
        <dbReference type="Proteomes" id="UP000824596"/>
    </source>
</evidence>
<dbReference type="Gene3D" id="1.20.1720.10">
    <property type="entry name" value="Multidrug resistance protein D"/>
    <property type="match status" value="1"/>
</dbReference>
<comment type="caution">
    <text evidence="9">The sequence shown here is derived from an EMBL/GenBank/DDBJ whole genome shotgun (WGS) entry which is preliminary data.</text>
</comment>
<keyword evidence="2" id="KW-0813">Transport</keyword>
<feature type="region of interest" description="Disordered" evidence="6">
    <location>
        <begin position="184"/>
        <end position="213"/>
    </location>
</feature>
<sequence>MALYTDLFPYAIVVPVMPFALKERAGVPHEDVQSWIAISLATFGASILVFSPVWGYLADRTQNRRTPMMAGLLLLGASTLLLTFMHNFAMMVAGRVFQGMTAALTWSVGLALIVDTVSPGILGQVMGWVGVVTTWAELSAPLLGGVTFSRGGWYSVWGMCLGLILVDILLRAVIIEKKDAKNIDTSEGNRTDDEKRLPATEHHDQPPEPTRTKKVGTKNIKRLFKNPRLLAALWGCIIESTVPTAFDAVLPLEVEKLFGWGSFEAGFIFAPFVIPIFFAPIFGWLADRHGPKWFTAVGFFVATPFLACLRLVTEDTWAHKALLCGLLAGAGLGFSSTMGPLMAEITWSIKVDKEMSDDEPEPIALAYALYSVAFSAGTILGPLLAGYLRKSAGWGAVGPTLAALTLFTGVTSILWIGGSLKRDRNSVSHAEGVEEAEVKGHGDGLR</sequence>
<dbReference type="Gene3D" id="1.20.1250.20">
    <property type="entry name" value="MFS general substrate transporter like domains"/>
    <property type="match status" value="1"/>
</dbReference>
<evidence type="ECO:0000256" key="2">
    <source>
        <dbReference type="ARBA" id="ARBA00022448"/>
    </source>
</evidence>
<evidence type="ECO:0000256" key="6">
    <source>
        <dbReference type="SAM" id="MobiDB-lite"/>
    </source>
</evidence>
<feature type="transmembrane region" description="Helical" evidence="7">
    <location>
        <begin position="69"/>
        <end position="90"/>
    </location>
</feature>
<dbReference type="InterPro" id="IPR020846">
    <property type="entry name" value="MFS_dom"/>
</dbReference>
<reference evidence="9" key="1">
    <citation type="submission" date="2021-09" db="EMBL/GenBank/DDBJ databases">
        <title>A high-quality genome of the endoparasitic fungus Hirsutella rhossiliensis with a comparison of Hirsutella genomes reveals transposable elements contributing to genome size variation.</title>
        <authorList>
            <person name="Lin R."/>
            <person name="Jiao Y."/>
            <person name="Sun X."/>
            <person name="Ling J."/>
            <person name="Xie B."/>
            <person name="Cheng X."/>
        </authorList>
    </citation>
    <scope>NUCLEOTIDE SEQUENCE</scope>
    <source>
        <strain evidence="9">HR02</strain>
    </source>
</reference>
<gene>
    <name evidence="9" type="ORF">HRG_00145</name>
</gene>
<feature type="transmembrane region" description="Helical" evidence="7">
    <location>
        <begin position="96"/>
        <end position="114"/>
    </location>
</feature>
<feature type="compositionally biased region" description="Basic and acidic residues" evidence="6">
    <location>
        <begin position="184"/>
        <end position="206"/>
    </location>
</feature>
<evidence type="ECO:0000256" key="5">
    <source>
        <dbReference type="ARBA" id="ARBA00023136"/>
    </source>
</evidence>
<dbReference type="PANTHER" id="PTHR23506:SF23">
    <property type="entry name" value="GH10249P"/>
    <property type="match status" value="1"/>
</dbReference>
<feature type="transmembrane region" description="Helical" evidence="7">
    <location>
        <begin position="266"/>
        <end position="286"/>
    </location>
</feature>